<dbReference type="GO" id="GO:0008270">
    <property type="term" value="F:zinc ion binding"/>
    <property type="evidence" value="ECO:0007669"/>
    <property type="project" value="UniProtKB-KW"/>
</dbReference>
<dbReference type="FunFam" id="3.30.160.60:FF:000135">
    <property type="entry name" value="Zinc finger protein 358"/>
    <property type="match status" value="1"/>
</dbReference>
<dbReference type="PANTHER" id="PTHR24394:SF29">
    <property type="entry name" value="MYONEURIN"/>
    <property type="match status" value="1"/>
</dbReference>
<keyword evidence="8" id="KW-0238">DNA-binding</keyword>
<keyword evidence="6" id="KW-0862">Zinc</keyword>
<dbReference type="FunFam" id="3.30.160.60:FF:000495">
    <property type="entry name" value="zinc finger protein 668"/>
    <property type="match status" value="1"/>
</dbReference>
<proteinExistence type="inferred from homology"/>
<evidence type="ECO:0000256" key="6">
    <source>
        <dbReference type="ARBA" id="ARBA00022833"/>
    </source>
</evidence>
<feature type="domain" description="C2H2-type" evidence="13">
    <location>
        <begin position="512"/>
        <end position="539"/>
    </location>
</feature>
<feature type="region of interest" description="Disordered" evidence="12">
    <location>
        <begin position="216"/>
        <end position="305"/>
    </location>
</feature>
<dbReference type="GO" id="GO:0045892">
    <property type="term" value="P:negative regulation of DNA-templated transcription"/>
    <property type="evidence" value="ECO:0007669"/>
    <property type="project" value="UniProtKB-ARBA"/>
</dbReference>
<dbReference type="FunFam" id="3.30.160.60:FF:000295">
    <property type="entry name" value="zinc finger protein 19"/>
    <property type="match status" value="1"/>
</dbReference>
<evidence type="ECO:0000256" key="7">
    <source>
        <dbReference type="ARBA" id="ARBA00023015"/>
    </source>
</evidence>
<dbReference type="PANTHER" id="PTHR24394">
    <property type="entry name" value="ZINC FINGER PROTEIN"/>
    <property type="match status" value="1"/>
</dbReference>
<dbReference type="SUPFAM" id="SSF57667">
    <property type="entry name" value="beta-beta-alpha zinc fingers"/>
    <property type="match status" value="5"/>
</dbReference>
<accession>A0A7R8ZD12</accession>
<keyword evidence="10" id="KW-0539">Nucleus</keyword>
<dbReference type="GO" id="GO:0000981">
    <property type="term" value="F:DNA-binding transcription factor activity, RNA polymerase II-specific"/>
    <property type="evidence" value="ECO:0007669"/>
    <property type="project" value="TreeGrafter"/>
</dbReference>
<comment type="subcellular location">
    <subcellularLocation>
        <location evidence="1">Nucleus</location>
    </subcellularLocation>
</comment>
<sequence length="657" mass="72193">MSKMECCDGVEIINEDEDSNVDKVTQMLPEYFVSVKLENNEVEGCYDKINCATLSSGNSSVDVSPHESLSQTELFNMSERVASSTTAAMQSNNSQNHSVHSNHTPHCFHPSRGPSISDLPPWLPHCYAGQLTSDCTQTSQHFLPQAAYLGHDASQVDRLSKSAGSRAENPGPSSGIGSLANGDICDSNMFLNYVLNQQRSSGLFLFDAAARSLHSSDTLHHDSPGCEGSSDVGGAESVNKSLNDSLGSARASSHPPMNSTKVANLADDKNSPTHRDVATNTVCKFTPAPQHDQTGNRGGEPAGASSCSETNAHHCKCTHKCPERSSHEQENIKSENARNFCCKCQDGTTAKPVSISLGNCGKSAVYHPQEESDHDQALCHSVFCTQCSLSEAQQGCNKFPSKCVGYCDSPNGQRVPYVDVDRPFTCEICLKNYPTSSALANHVRYHRGDRPYQCEICCKAFATNSHLVTHRRTHTGERPYQCSLCRRSFADRSAFVKHERTHGPDGVIIKRYKCEECGSTFVDSCGLKKHIRIHTGERPYHCSVCDKSFSTSSTFVAHKRIHSGERPHHCEQCSKAFVTKSHLLTHRRTHTGEKPFTCQACHRAFADGSSFRRHERLHTGENRHTCDVCGKGFPFETSLAKHKQSHVPGTPTYVYMV</sequence>
<dbReference type="Pfam" id="PF00096">
    <property type="entry name" value="zf-C2H2"/>
    <property type="match status" value="7"/>
</dbReference>
<keyword evidence="5 11" id="KW-0863">Zinc-finger</keyword>
<feature type="domain" description="C2H2-type" evidence="13">
    <location>
        <begin position="596"/>
        <end position="623"/>
    </location>
</feature>
<dbReference type="GO" id="GO:0003690">
    <property type="term" value="F:double-stranded DNA binding"/>
    <property type="evidence" value="ECO:0007669"/>
    <property type="project" value="UniProtKB-ARBA"/>
</dbReference>
<evidence type="ECO:0000256" key="4">
    <source>
        <dbReference type="ARBA" id="ARBA00022737"/>
    </source>
</evidence>
<feature type="domain" description="C2H2-type" evidence="13">
    <location>
        <begin position="540"/>
        <end position="567"/>
    </location>
</feature>
<dbReference type="InterPro" id="IPR013087">
    <property type="entry name" value="Znf_C2H2_type"/>
</dbReference>
<dbReference type="AlphaFoldDB" id="A0A7R8ZD12"/>
<keyword evidence="3" id="KW-0479">Metal-binding</keyword>
<dbReference type="SMART" id="SM00355">
    <property type="entry name" value="ZnF_C2H2"/>
    <property type="match status" value="8"/>
</dbReference>
<feature type="domain" description="C2H2-type" evidence="13">
    <location>
        <begin position="624"/>
        <end position="651"/>
    </location>
</feature>
<dbReference type="FunFam" id="3.30.160.60:FF:000744">
    <property type="entry name" value="zinc finger E-box-binding homeobox 1"/>
    <property type="match status" value="1"/>
</dbReference>
<feature type="domain" description="C2H2-type" evidence="13">
    <location>
        <begin position="424"/>
        <end position="451"/>
    </location>
</feature>
<comment type="similarity">
    <text evidence="2">Belongs to the krueppel C2H2-type zinc-finger protein family.</text>
</comment>
<evidence type="ECO:0000256" key="9">
    <source>
        <dbReference type="ARBA" id="ARBA00023163"/>
    </source>
</evidence>
<evidence type="ECO:0000259" key="13">
    <source>
        <dbReference type="PROSITE" id="PS50157"/>
    </source>
</evidence>
<feature type="compositionally biased region" description="Low complexity" evidence="12">
    <location>
        <begin position="90"/>
        <end position="102"/>
    </location>
</feature>
<evidence type="ECO:0000256" key="3">
    <source>
        <dbReference type="ARBA" id="ARBA00022723"/>
    </source>
</evidence>
<dbReference type="FunFam" id="3.30.160.60:FF:001289">
    <property type="entry name" value="Zinc finger protein 574"/>
    <property type="match status" value="1"/>
</dbReference>
<dbReference type="Gene3D" id="3.30.160.60">
    <property type="entry name" value="Classic Zinc Finger"/>
    <property type="match status" value="8"/>
</dbReference>
<evidence type="ECO:0000256" key="11">
    <source>
        <dbReference type="PROSITE-ProRule" id="PRU00042"/>
    </source>
</evidence>
<reference evidence="14" key="1">
    <citation type="submission" date="2020-11" db="EMBL/GenBank/DDBJ databases">
        <authorList>
            <person name="Tran Van P."/>
        </authorList>
    </citation>
    <scope>NUCLEOTIDE SEQUENCE</scope>
</reference>
<feature type="domain" description="C2H2-type" evidence="13">
    <location>
        <begin position="480"/>
        <end position="502"/>
    </location>
</feature>
<dbReference type="PROSITE" id="PS50157">
    <property type="entry name" value="ZINC_FINGER_C2H2_2"/>
    <property type="match status" value="8"/>
</dbReference>
<evidence type="ECO:0000256" key="2">
    <source>
        <dbReference type="ARBA" id="ARBA00006991"/>
    </source>
</evidence>
<evidence type="ECO:0000256" key="10">
    <source>
        <dbReference type="ARBA" id="ARBA00023242"/>
    </source>
</evidence>
<evidence type="ECO:0000256" key="12">
    <source>
        <dbReference type="SAM" id="MobiDB-lite"/>
    </source>
</evidence>
<feature type="region of interest" description="Disordered" evidence="12">
    <location>
        <begin position="159"/>
        <end position="178"/>
    </location>
</feature>
<gene>
    <name evidence="14" type="ORF">TDIB3V08_LOCUS7048</name>
</gene>
<feature type="domain" description="C2H2-type" evidence="13">
    <location>
        <begin position="452"/>
        <end position="479"/>
    </location>
</feature>
<protein>
    <recommendedName>
        <fullName evidence="13">C2H2-type domain-containing protein</fullName>
    </recommendedName>
</protein>
<keyword evidence="7" id="KW-0805">Transcription regulation</keyword>
<keyword evidence="4" id="KW-0677">Repeat</keyword>
<dbReference type="EMBL" id="OA567823">
    <property type="protein sequence ID" value="CAD7200837.1"/>
    <property type="molecule type" value="Genomic_DNA"/>
</dbReference>
<dbReference type="FunFam" id="3.30.160.60:FF:001370">
    <property type="entry name" value="Zinc finger protein"/>
    <property type="match status" value="1"/>
</dbReference>
<organism evidence="14">
    <name type="scientific">Timema douglasi</name>
    <name type="common">Walking stick</name>
    <dbReference type="NCBI Taxonomy" id="61478"/>
    <lineage>
        <taxon>Eukaryota</taxon>
        <taxon>Metazoa</taxon>
        <taxon>Ecdysozoa</taxon>
        <taxon>Arthropoda</taxon>
        <taxon>Hexapoda</taxon>
        <taxon>Insecta</taxon>
        <taxon>Pterygota</taxon>
        <taxon>Neoptera</taxon>
        <taxon>Polyneoptera</taxon>
        <taxon>Phasmatodea</taxon>
        <taxon>Timematodea</taxon>
        <taxon>Timematoidea</taxon>
        <taxon>Timematidae</taxon>
        <taxon>Timema</taxon>
    </lineage>
</organism>
<dbReference type="InterPro" id="IPR036236">
    <property type="entry name" value="Znf_C2H2_sf"/>
</dbReference>
<feature type="compositionally biased region" description="Basic and acidic residues" evidence="12">
    <location>
        <begin position="266"/>
        <end position="277"/>
    </location>
</feature>
<evidence type="ECO:0000313" key="14">
    <source>
        <dbReference type="EMBL" id="CAD7200837.1"/>
    </source>
</evidence>
<feature type="domain" description="C2H2-type" evidence="13">
    <location>
        <begin position="568"/>
        <end position="595"/>
    </location>
</feature>
<dbReference type="PROSITE" id="PS00028">
    <property type="entry name" value="ZINC_FINGER_C2H2_1"/>
    <property type="match status" value="8"/>
</dbReference>
<dbReference type="GO" id="GO:0005634">
    <property type="term" value="C:nucleus"/>
    <property type="evidence" value="ECO:0007669"/>
    <property type="project" value="UniProtKB-SubCell"/>
</dbReference>
<evidence type="ECO:0000256" key="8">
    <source>
        <dbReference type="ARBA" id="ARBA00023125"/>
    </source>
</evidence>
<keyword evidence="9" id="KW-0804">Transcription</keyword>
<feature type="region of interest" description="Disordered" evidence="12">
    <location>
        <begin position="85"/>
        <end position="111"/>
    </location>
</feature>
<evidence type="ECO:0000256" key="1">
    <source>
        <dbReference type="ARBA" id="ARBA00004123"/>
    </source>
</evidence>
<evidence type="ECO:0000256" key="5">
    <source>
        <dbReference type="ARBA" id="ARBA00022771"/>
    </source>
</evidence>
<name>A0A7R8ZD12_TIMDO</name>